<protein>
    <submittedName>
        <fullName evidence="1">Uncharacterized protein</fullName>
    </submittedName>
</protein>
<evidence type="ECO:0000313" key="1">
    <source>
        <dbReference type="EMBL" id="VTZ90323.1"/>
    </source>
</evidence>
<evidence type="ECO:0000313" key="2">
    <source>
        <dbReference type="Proteomes" id="UP000365705"/>
    </source>
</evidence>
<reference evidence="1 2" key="1">
    <citation type="submission" date="2019-06" db="EMBL/GenBank/DDBJ databases">
        <authorList>
            <person name="Rodrigo-Torres L."/>
            <person name="Arahal R. D."/>
            <person name="Lucena T."/>
        </authorList>
    </citation>
    <scope>NUCLEOTIDE SEQUENCE [LARGE SCALE GENOMIC DNA]</scope>
    <source>
        <strain evidence="1 2">INIA P508</strain>
    </source>
</reference>
<gene>
    <name evidence="1" type="ORF">LMUP508_01118</name>
</gene>
<accession>A0A508YMD0</accession>
<dbReference type="AlphaFoldDB" id="A0A508YMD0"/>
<proteinExistence type="predicted"/>
<sequence>MKIYHVMPIYWGEPRVVVAKSESEAIKMVVDYFNQFHIGHLFELDDFCAGVIDADKFSEPTIID</sequence>
<dbReference type="Proteomes" id="UP000365705">
    <property type="component" value="Unassembled WGS sequence"/>
</dbReference>
<organism evidence="1 2">
    <name type="scientific">Limosilactobacillus mucosae</name>
    <name type="common">Lactobacillus mucosae</name>
    <dbReference type="NCBI Taxonomy" id="97478"/>
    <lineage>
        <taxon>Bacteria</taxon>
        <taxon>Bacillati</taxon>
        <taxon>Bacillota</taxon>
        <taxon>Bacilli</taxon>
        <taxon>Lactobacillales</taxon>
        <taxon>Lactobacillaceae</taxon>
        <taxon>Limosilactobacillus</taxon>
    </lineage>
</organism>
<name>A0A508YMD0_LIMMU</name>
<dbReference type="EMBL" id="CABFNH010000014">
    <property type="protein sequence ID" value="VTZ90323.1"/>
    <property type="molecule type" value="Genomic_DNA"/>
</dbReference>
<dbReference type="RefSeq" id="WP_143113030.1">
    <property type="nucleotide sequence ID" value="NZ_CABFNH010000014.1"/>
</dbReference>